<accession>A0A7W4TMF7</accession>
<dbReference type="CDD" id="cd02933">
    <property type="entry name" value="OYE_like_FMN"/>
    <property type="match status" value="1"/>
</dbReference>
<dbReference type="AlphaFoldDB" id="A0A7W4TMF7"/>
<evidence type="ECO:0000256" key="1">
    <source>
        <dbReference type="ARBA" id="ARBA00001917"/>
    </source>
</evidence>
<sequence length="359" mass="37777">MDLFSPVALGDLQLSNRLVMAPLTRMRSGSEGVPGPLVAEHYAQRASLGLIVTEGTYLNGESQGFVGQPGIVTDAQQEGWRAVAEAVHAGGGKIVMQVMHAGRVTHPETTGGDRVVGPSAIAIQGETHTPTGKQPYPVPHALTTEEVAGVVTDFVAASRRAVDAGLDGVEIHSANGYLLHEFLAPSSNHRDDQYGGSPENRARLVVEIATAVAAEVGAGRVGVRISPEHNIQDALETDPADVEATYSALVEGLRPLGLAYLSVLHADPSGGLVQGLRKRFEGHLMVNSGFGVVTSRQDALDLVAEGTADSVAVGRMAIANPDLVRRWQEDLPENEPNPATFYADGAEGYTDYPFVDAPA</sequence>
<feature type="domain" description="NADH:flavin oxidoreductase/NADH oxidase N-terminal" evidence="4">
    <location>
        <begin position="2"/>
        <end position="334"/>
    </location>
</feature>
<evidence type="ECO:0000256" key="3">
    <source>
        <dbReference type="ARBA" id="ARBA00023002"/>
    </source>
</evidence>
<evidence type="ECO:0000256" key="2">
    <source>
        <dbReference type="ARBA" id="ARBA00005979"/>
    </source>
</evidence>
<gene>
    <name evidence="5" type="ORF">FHR75_002016</name>
</gene>
<dbReference type="SUPFAM" id="SSF51395">
    <property type="entry name" value="FMN-linked oxidoreductases"/>
    <property type="match status" value="1"/>
</dbReference>
<dbReference type="Pfam" id="PF00724">
    <property type="entry name" value="Oxidored_FMN"/>
    <property type="match status" value="1"/>
</dbReference>
<dbReference type="PANTHER" id="PTHR22893:SF91">
    <property type="entry name" value="NADPH DEHYDROGENASE 2-RELATED"/>
    <property type="match status" value="1"/>
</dbReference>
<dbReference type="GO" id="GO:0016628">
    <property type="term" value="F:oxidoreductase activity, acting on the CH-CH group of donors, NAD or NADP as acceptor"/>
    <property type="evidence" value="ECO:0007669"/>
    <property type="project" value="UniProtKB-ARBA"/>
</dbReference>
<reference evidence="5 6" key="2">
    <citation type="submission" date="2020-08" db="EMBL/GenBank/DDBJ databases">
        <authorList>
            <person name="Partida-Martinez L."/>
            <person name="Huntemann M."/>
            <person name="Clum A."/>
            <person name="Wang J."/>
            <person name="Palaniappan K."/>
            <person name="Ritter S."/>
            <person name="Chen I.-M."/>
            <person name="Stamatis D."/>
            <person name="Reddy T."/>
            <person name="O'Malley R."/>
            <person name="Daum C."/>
            <person name="Shapiro N."/>
            <person name="Ivanova N."/>
            <person name="Kyrpides N."/>
            <person name="Woyke T."/>
        </authorList>
    </citation>
    <scope>NUCLEOTIDE SEQUENCE [LARGE SCALE GENOMIC DNA]</scope>
    <source>
        <strain evidence="5 6">AS2.23</strain>
    </source>
</reference>
<dbReference type="FunFam" id="3.20.20.70:FF:000059">
    <property type="entry name" value="N-ethylmaleimide reductase, FMN-linked"/>
    <property type="match status" value="1"/>
</dbReference>
<evidence type="ECO:0000259" key="4">
    <source>
        <dbReference type="Pfam" id="PF00724"/>
    </source>
</evidence>
<dbReference type="EMBL" id="JACHVY010000001">
    <property type="protein sequence ID" value="MBB2901228.1"/>
    <property type="molecule type" value="Genomic_DNA"/>
</dbReference>
<dbReference type="GO" id="GO:0010181">
    <property type="term" value="F:FMN binding"/>
    <property type="evidence" value="ECO:0007669"/>
    <property type="project" value="InterPro"/>
</dbReference>
<dbReference type="InterPro" id="IPR001155">
    <property type="entry name" value="OxRdtase_FMN_N"/>
</dbReference>
<organism evidence="5 6">
    <name type="scientific">Kineococcus radiotolerans</name>
    <dbReference type="NCBI Taxonomy" id="131568"/>
    <lineage>
        <taxon>Bacteria</taxon>
        <taxon>Bacillati</taxon>
        <taxon>Actinomycetota</taxon>
        <taxon>Actinomycetes</taxon>
        <taxon>Kineosporiales</taxon>
        <taxon>Kineosporiaceae</taxon>
        <taxon>Kineococcus</taxon>
    </lineage>
</organism>
<dbReference type="Gene3D" id="3.20.20.70">
    <property type="entry name" value="Aldolase class I"/>
    <property type="match status" value="1"/>
</dbReference>
<dbReference type="InterPro" id="IPR013785">
    <property type="entry name" value="Aldolase_TIM"/>
</dbReference>
<proteinExistence type="inferred from homology"/>
<dbReference type="GO" id="GO:0005829">
    <property type="term" value="C:cytosol"/>
    <property type="evidence" value="ECO:0007669"/>
    <property type="project" value="UniProtKB-ARBA"/>
</dbReference>
<name>A0A7W4TMF7_KINRA</name>
<evidence type="ECO:0000313" key="6">
    <source>
        <dbReference type="Proteomes" id="UP000533269"/>
    </source>
</evidence>
<comment type="caution">
    <text evidence="5">The sequence shown here is derived from an EMBL/GenBank/DDBJ whole genome shotgun (WGS) entry which is preliminary data.</text>
</comment>
<dbReference type="InterPro" id="IPR045247">
    <property type="entry name" value="Oye-like"/>
</dbReference>
<dbReference type="RefSeq" id="WP_183391211.1">
    <property type="nucleotide sequence ID" value="NZ_JACHVY010000001.1"/>
</dbReference>
<keyword evidence="3" id="KW-0560">Oxidoreductase</keyword>
<protein>
    <submittedName>
        <fullName evidence="5">2,4-dienoyl-CoA reductase-like NADH-dependent reductase (Old Yellow Enzyme family)</fullName>
    </submittedName>
</protein>
<dbReference type="Proteomes" id="UP000533269">
    <property type="component" value="Unassembled WGS sequence"/>
</dbReference>
<reference evidence="5 6" key="1">
    <citation type="submission" date="2020-08" db="EMBL/GenBank/DDBJ databases">
        <title>The Agave Microbiome: Exploring the role of microbial communities in plant adaptations to desert environments.</title>
        <authorList>
            <person name="Partida-Martinez L.P."/>
        </authorList>
    </citation>
    <scope>NUCLEOTIDE SEQUENCE [LARGE SCALE GENOMIC DNA]</scope>
    <source>
        <strain evidence="5 6">AS2.23</strain>
    </source>
</reference>
<dbReference type="PANTHER" id="PTHR22893">
    <property type="entry name" value="NADH OXIDOREDUCTASE-RELATED"/>
    <property type="match status" value="1"/>
</dbReference>
<comment type="cofactor">
    <cofactor evidence="1">
        <name>FMN</name>
        <dbReference type="ChEBI" id="CHEBI:58210"/>
    </cofactor>
</comment>
<evidence type="ECO:0000313" key="5">
    <source>
        <dbReference type="EMBL" id="MBB2901228.1"/>
    </source>
</evidence>
<comment type="similarity">
    <text evidence="2">Belongs to the NADH:flavin oxidoreductase/NADH oxidase family.</text>
</comment>